<dbReference type="PANTHER" id="PTHR43681:SF1">
    <property type="entry name" value="SARCALUMENIN"/>
    <property type="match status" value="1"/>
</dbReference>
<accession>A0A150P869</accession>
<dbReference type="Gene3D" id="3.40.50.300">
    <property type="entry name" value="P-loop containing nucleotide triphosphate hydrolases"/>
    <property type="match status" value="1"/>
</dbReference>
<dbReference type="SUPFAM" id="SSF52540">
    <property type="entry name" value="P-loop containing nucleoside triphosphate hydrolases"/>
    <property type="match status" value="1"/>
</dbReference>
<feature type="domain" description="Dynamin N-terminal" evidence="3">
    <location>
        <begin position="50"/>
        <end position="209"/>
    </location>
</feature>
<keyword evidence="2" id="KW-0812">Transmembrane</keyword>
<dbReference type="AlphaFoldDB" id="A0A150P869"/>
<organism evidence="4 5">
    <name type="scientific">Sorangium cellulosum</name>
    <name type="common">Polyangium cellulosum</name>
    <dbReference type="NCBI Taxonomy" id="56"/>
    <lineage>
        <taxon>Bacteria</taxon>
        <taxon>Pseudomonadati</taxon>
        <taxon>Myxococcota</taxon>
        <taxon>Polyangia</taxon>
        <taxon>Polyangiales</taxon>
        <taxon>Polyangiaceae</taxon>
        <taxon>Sorangium</taxon>
    </lineage>
</organism>
<sequence>MLESFHSRKDDVTGALRELSEFADRLGAKSVATRITNDLVKKLEADRFHLVVVGEFNHGKTTFVNALLGASILPVGVTPTTAVIHHLEYAADPRAEVVYASGERAGLPFEDVRAFTVGGERSSSAGEVKFLEVGYPAELLRERVVLVDTPGVNDLSLQRADITYSYIPRSDAVLFLIDAGQPLKESERVFLQDKLLGQSRDKILFVVTKRDIWSQDEEAEALAYIRGELGKLVKSPVVFPISSERALEGDRAGSGMPELLDHLTRFLAEERGRILLDNALGEGLESARLLGKGVDARRRATAMSRDELSRRIEMIEKDLAGQSRTIEERRAGIREEVSAIRAWVRRDLDRFVDDVLRQLPAIIDEAHTDEIKVYLGAFLERTFAEWAQAETKEIATALEALAEKTIALVREDAHDVAKRVSEALGGDVKTPNVEVDTFGYDVGVFALFTIGLGVMFTNALLGGILALAAPVLAVYVKDKVEAETRKKAKEMAPIALREAATRIGPKLDEMIQEFASRLDAWVVTAGQELHREVIEVLKAAREERVRAEPSSESQLKACDDQAEALKALTARLEGLRSALWTVENGESKPIPPPVSSVPNAPGGSA</sequence>
<evidence type="ECO:0000256" key="1">
    <source>
        <dbReference type="SAM" id="MobiDB-lite"/>
    </source>
</evidence>
<evidence type="ECO:0000259" key="3">
    <source>
        <dbReference type="Pfam" id="PF00350"/>
    </source>
</evidence>
<gene>
    <name evidence="4" type="ORF">BE04_04635</name>
</gene>
<keyword evidence="2" id="KW-0472">Membrane</keyword>
<evidence type="ECO:0000313" key="4">
    <source>
        <dbReference type="EMBL" id="KYF51688.1"/>
    </source>
</evidence>
<feature type="transmembrane region" description="Helical" evidence="2">
    <location>
        <begin position="443"/>
        <end position="476"/>
    </location>
</feature>
<dbReference type="InterPro" id="IPR051943">
    <property type="entry name" value="TRAFAC_Dynamin-like_GTPase"/>
</dbReference>
<evidence type="ECO:0000256" key="2">
    <source>
        <dbReference type="SAM" id="Phobius"/>
    </source>
</evidence>
<dbReference type="InterPro" id="IPR045063">
    <property type="entry name" value="Dynamin_N"/>
</dbReference>
<dbReference type="PANTHER" id="PTHR43681">
    <property type="entry name" value="TRANSMEMBRANE GTPASE FZO"/>
    <property type="match status" value="1"/>
</dbReference>
<feature type="compositionally biased region" description="Low complexity" evidence="1">
    <location>
        <begin position="596"/>
        <end position="605"/>
    </location>
</feature>
<evidence type="ECO:0000313" key="5">
    <source>
        <dbReference type="Proteomes" id="UP000075604"/>
    </source>
</evidence>
<keyword evidence="2" id="KW-1133">Transmembrane helix</keyword>
<dbReference type="EMBL" id="JELX01003643">
    <property type="protein sequence ID" value="KYF51688.1"/>
    <property type="molecule type" value="Genomic_DNA"/>
</dbReference>
<dbReference type="Pfam" id="PF00350">
    <property type="entry name" value="Dynamin_N"/>
    <property type="match status" value="1"/>
</dbReference>
<name>A0A150P869_SORCE</name>
<dbReference type="InterPro" id="IPR027417">
    <property type="entry name" value="P-loop_NTPase"/>
</dbReference>
<protein>
    <recommendedName>
        <fullName evidence="3">Dynamin N-terminal domain-containing protein</fullName>
    </recommendedName>
</protein>
<dbReference type="CDD" id="cd09912">
    <property type="entry name" value="DLP_2"/>
    <property type="match status" value="1"/>
</dbReference>
<reference evidence="4 5" key="1">
    <citation type="submission" date="2014-02" db="EMBL/GenBank/DDBJ databases">
        <title>The small core and large imbalanced accessory genome model reveals a collaborative survival strategy of Sorangium cellulosum strains in nature.</title>
        <authorList>
            <person name="Han K."/>
            <person name="Peng R."/>
            <person name="Blom J."/>
            <person name="Li Y.-Z."/>
        </authorList>
    </citation>
    <scope>NUCLEOTIDE SEQUENCE [LARGE SCALE GENOMIC DNA]</scope>
    <source>
        <strain evidence="4 5">So0157-18</strain>
    </source>
</reference>
<comment type="caution">
    <text evidence="4">The sequence shown here is derived from an EMBL/GenBank/DDBJ whole genome shotgun (WGS) entry which is preliminary data.</text>
</comment>
<proteinExistence type="predicted"/>
<feature type="region of interest" description="Disordered" evidence="1">
    <location>
        <begin position="583"/>
        <end position="605"/>
    </location>
</feature>
<dbReference type="Proteomes" id="UP000075604">
    <property type="component" value="Unassembled WGS sequence"/>
</dbReference>